<dbReference type="EMBL" id="ML769535">
    <property type="protein sequence ID" value="KAE9395253.1"/>
    <property type="molecule type" value="Genomic_DNA"/>
</dbReference>
<name>A0A6A4HC16_9AGAR</name>
<dbReference type="AlphaFoldDB" id="A0A6A4HC16"/>
<sequence length="115" mass="12613">MAETFVDMFLGNLTYFGHTGTFVDDGDYTSAQYTPLFSINNTVDQWGFDMIAPSGNLSQGLTDLFTNTTLAFISLASNLTDPSSPTIPSTLAAMDFTPSYNQYLINTFMSNRNCS</sequence>
<dbReference type="Proteomes" id="UP000799118">
    <property type="component" value="Unassembled WGS sequence"/>
</dbReference>
<reference evidence="1" key="1">
    <citation type="journal article" date="2019" name="Environ. Microbiol.">
        <title>Fungal ecological strategies reflected in gene transcription - a case study of two litter decomposers.</title>
        <authorList>
            <person name="Barbi F."/>
            <person name="Kohler A."/>
            <person name="Barry K."/>
            <person name="Baskaran P."/>
            <person name="Daum C."/>
            <person name="Fauchery L."/>
            <person name="Ihrmark K."/>
            <person name="Kuo A."/>
            <person name="LaButti K."/>
            <person name="Lipzen A."/>
            <person name="Morin E."/>
            <person name="Grigoriev I.V."/>
            <person name="Henrissat B."/>
            <person name="Lindahl B."/>
            <person name="Martin F."/>
        </authorList>
    </citation>
    <scope>NUCLEOTIDE SEQUENCE</scope>
    <source>
        <strain evidence="1">JB14</strain>
    </source>
</reference>
<evidence type="ECO:0000313" key="1">
    <source>
        <dbReference type="EMBL" id="KAE9395253.1"/>
    </source>
</evidence>
<protein>
    <submittedName>
        <fullName evidence="1">Uncharacterized protein</fullName>
    </submittedName>
</protein>
<organism evidence="1 2">
    <name type="scientific">Gymnopus androsaceus JB14</name>
    <dbReference type="NCBI Taxonomy" id="1447944"/>
    <lineage>
        <taxon>Eukaryota</taxon>
        <taxon>Fungi</taxon>
        <taxon>Dikarya</taxon>
        <taxon>Basidiomycota</taxon>
        <taxon>Agaricomycotina</taxon>
        <taxon>Agaricomycetes</taxon>
        <taxon>Agaricomycetidae</taxon>
        <taxon>Agaricales</taxon>
        <taxon>Marasmiineae</taxon>
        <taxon>Omphalotaceae</taxon>
        <taxon>Gymnopus</taxon>
    </lineage>
</organism>
<accession>A0A6A4HC16</accession>
<gene>
    <name evidence="1" type="ORF">BT96DRAFT_922998</name>
</gene>
<evidence type="ECO:0000313" key="2">
    <source>
        <dbReference type="Proteomes" id="UP000799118"/>
    </source>
</evidence>
<keyword evidence="2" id="KW-1185">Reference proteome</keyword>
<proteinExistence type="predicted"/>